<dbReference type="GeneID" id="64591081"/>
<gene>
    <name evidence="1" type="ORF">HD556DRAFT_1229992</name>
</gene>
<dbReference type="Pfam" id="PF18758">
    <property type="entry name" value="KDZ"/>
    <property type="match status" value="1"/>
</dbReference>
<proteinExistence type="predicted"/>
<dbReference type="AlphaFoldDB" id="A0A9P7DQM5"/>
<dbReference type="OrthoDB" id="2689725at2759"/>
<dbReference type="PANTHER" id="PTHR33096">
    <property type="entry name" value="CXC2 DOMAIN-CONTAINING PROTEIN"/>
    <property type="match status" value="1"/>
</dbReference>
<evidence type="ECO:0000313" key="2">
    <source>
        <dbReference type="Proteomes" id="UP000719766"/>
    </source>
</evidence>
<dbReference type="PANTHER" id="PTHR33096:SF1">
    <property type="entry name" value="CXC1-LIKE CYSTEINE CLUSTER ASSOCIATED WITH KDZ TRANSPOSASES DOMAIN-CONTAINING PROTEIN"/>
    <property type="match status" value="1"/>
</dbReference>
<reference evidence="1" key="1">
    <citation type="journal article" date="2020" name="New Phytol.">
        <title>Comparative genomics reveals dynamic genome evolution in host specialist ectomycorrhizal fungi.</title>
        <authorList>
            <person name="Lofgren L.A."/>
            <person name="Nguyen N.H."/>
            <person name="Vilgalys R."/>
            <person name="Ruytinx J."/>
            <person name="Liao H.L."/>
            <person name="Branco S."/>
            <person name="Kuo A."/>
            <person name="LaButti K."/>
            <person name="Lipzen A."/>
            <person name="Andreopoulos W."/>
            <person name="Pangilinan J."/>
            <person name="Riley R."/>
            <person name="Hundley H."/>
            <person name="Na H."/>
            <person name="Barry K."/>
            <person name="Grigoriev I.V."/>
            <person name="Stajich J.E."/>
            <person name="Kennedy P.G."/>
        </authorList>
    </citation>
    <scope>NUCLEOTIDE SEQUENCE</scope>
    <source>
        <strain evidence="1">S12</strain>
    </source>
</reference>
<keyword evidence="2" id="KW-1185">Reference proteome</keyword>
<organism evidence="1 2">
    <name type="scientific">Suillus plorans</name>
    <dbReference type="NCBI Taxonomy" id="116603"/>
    <lineage>
        <taxon>Eukaryota</taxon>
        <taxon>Fungi</taxon>
        <taxon>Dikarya</taxon>
        <taxon>Basidiomycota</taxon>
        <taxon>Agaricomycotina</taxon>
        <taxon>Agaricomycetes</taxon>
        <taxon>Agaricomycetidae</taxon>
        <taxon>Boletales</taxon>
        <taxon>Suillineae</taxon>
        <taxon>Suillaceae</taxon>
        <taxon>Suillus</taxon>
    </lineage>
</organism>
<sequence>MLHRWAQHRYQDKQTWRNRLDSLHANWAPLLAELTDTYLQWKALSSSHQDVISVDVDYSFTIPTIDIFTLNHEATIPHSADSISVVDSLLRAGYLSPTPITPTIVISLRTLEHYRLLHNRKFSLSIEAFAKVLCDSYSLPFCRRYRILLSDAFDVYLSLLRNVEKCVLAALGCDTPNWQVLNACPPCTYEVVDEPPLHFGRFYVLDGGNSAKRMASVGSRDIADTRHFVESDYLLPRDFIDTFTRDVHRQDAVTTAEADINDMTDNPPEPENPIAANCTKNWKATVGDEKKHMWGIFEEAGIFVAICRHGFLLWYADMV</sequence>
<accession>A0A9P7DQM5</accession>
<dbReference type="RefSeq" id="XP_041164494.1">
    <property type="nucleotide sequence ID" value="XM_041297317.1"/>
</dbReference>
<evidence type="ECO:0008006" key="3">
    <source>
        <dbReference type="Google" id="ProtNLM"/>
    </source>
</evidence>
<comment type="caution">
    <text evidence="1">The sequence shown here is derived from an EMBL/GenBank/DDBJ whole genome shotgun (WGS) entry which is preliminary data.</text>
</comment>
<protein>
    <recommendedName>
        <fullName evidence="3">CxC1-like cysteine cluster associated with KDZ transposases domain-containing protein</fullName>
    </recommendedName>
</protein>
<dbReference type="EMBL" id="JABBWE010000008">
    <property type="protein sequence ID" value="KAG1800752.1"/>
    <property type="molecule type" value="Genomic_DNA"/>
</dbReference>
<dbReference type="InterPro" id="IPR040521">
    <property type="entry name" value="KDZ"/>
</dbReference>
<name>A0A9P7DQM5_9AGAM</name>
<dbReference type="Proteomes" id="UP000719766">
    <property type="component" value="Unassembled WGS sequence"/>
</dbReference>
<evidence type="ECO:0000313" key="1">
    <source>
        <dbReference type="EMBL" id="KAG1800752.1"/>
    </source>
</evidence>